<dbReference type="Proteomes" id="UP000245207">
    <property type="component" value="Unassembled WGS sequence"/>
</dbReference>
<accession>A0A2U1PCW2</accession>
<comment type="caution">
    <text evidence="1">The sequence shown here is derived from an EMBL/GenBank/DDBJ whole genome shotgun (WGS) entry which is preliminary data.</text>
</comment>
<name>A0A2U1PCW2_ARTAN</name>
<reference evidence="1 2" key="1">
    <citation type="journal article" date="2018" name="Mol. Plant">
        <title>The genome of Artemisia annua provides insight into the evolution of Asteraceae family and artemisinin biosynthesis.</title>
        <authorList>
            <person name="Shen Q."/>
            <person name="Zhang L."/>
            <person name="Liao Z."/>
            <person name="Wang S."/>
            <person name="Yan T."/>
            <person name="Shi P."/>
            <person name="Liu M."/>
            <person name="Fu X."/>
            <person name="Pan Q."/>
            <person name="Wang Y."/>
            <person name="Lv Z."/>
            <person name="Lu X."/>
            <person name="Zhang F."/>
            <person name="Jiang W."/>
            <person name="Ma Y."/>
            <person name="Chen M."/>
            <person name="Hao X."/>
            <person name="Li L."/>
            <person name="Tang Y."/>
            <person name="Lv G."/>
            <person name="Zhou Y."/>
            <person name="Sun X."/>
            <person name="Brodelius P.E."/>
            <person name="Rose J.K.C."/>
            <person name="Tang K."/>
        </authorList>
    </citation>
    <scope>NUCLEOTIDE SEQUENCE [LARGE SCALE GENOMIC DNA]</scope>
    <source>
        <strain evidence="2">cv. Huhao1</strain>
        <tissue evidence="1">Leaf</tissue>
    </source>
</reference>
<dbReference type="EMBL" id="PKPP01001328">
    <property type="protein sequence ID" value="PWA83601.1"/>
    <property type="molecule type" value="Genomic_DNA"/>
</dbReference>
<dbReference type="Gene3D" id="3.90.640.10">
    <property type="entry name" value="Actin, Chain A, domain 4"/>
    <property type="match status" value="1"/>
</dbReference>
<evidence type="ECO:0000313" key="2">
    <source>
        <dbReference type="Proteomes" id="UP000245207"/>
    </source>
</evidence>
<keyword evidence="2" id="KW-1185">Reference proteome</keyword>
<evidence type="ECO:0000313" key="1">
    <source>
        <dbReference type="EMBL" id="PWA83601.1"/>
    </source>
</evidence>
<dbReference type="AlphaFoldDB" id="A0A2U1PCW2"/>
<proteinExistence type="predicted"/>
<dbReference type="STRING" id="35608.A0A2U1PCW2"/>
<protein>
    <submittedName>
        <fullName evidence="1">Uncharacterized protein</fullName>
    </submittedName>
</protein>
<organism evidence="1 2">
    <name type="scientific">Artemisia annua</name>
    <name type="common">Sweet wormwood</name>
    <dbReference type="NCBI Taxonomy" id="35608"/>
    <lineage>
        <taxon>Eukaryota</taxon>
        <taxon>Viridiplantae</taxon>
        <taxon>Streptophyta</taxon>
        <taxon>Embryophyta</taxon>
        <taxon>Tracheophyta</taxon>
        <taxon>Spermatophyta</taxon>
        <taxon>Magnoliopsida</taxon>
        <taxon>eudicotyledons</taxon>
        <taxon>Gunneridae</taxon>
        <taxon>Pentapetalae</taxon>
        <taxon>asterids</taxon>
        <taxon>campanulids</taxon>
        <taxon>Asterales</taxon>
        <taxon>Asteraceae</taxon>
        <taxon>Asteroideae</taxon>
        <taxon>Anthemideae</taxon>
        <taxon>Artemisiinae</taxon>
        <taxon>Artemisia</taxon>
    </lineage>
</organism>
<sequence length="97" mass="10975">MFTGAAQQDIVRDMKEKFAYVALDYEKELETTNSEEKKTIEISVNANSSMRVTVNAPLERNYSFEREFGSLQDFDHASHEVPKVDKIVVNCVIGEAA</sequence>
<gene>
    <name evidence="1" type="ORF">CTI12_AA166040</name>
</gene>